<dbReference type="InterPro" id="IPR016032">
    <property type="entry name" value="Sig_transdc_resp-reg_C-effctor"/>
</dbReference>
<keyword evidence="3" id="KW-0805">Transcription regulation</keyword>
<dbReference type="Proteomes" id="UP000050969">
    <property type="component" value="Unassembled WGS sequence"/>
</dbReference>
<organism evidence="11 12">
    <name type="scientific">Lacticaseibacillus saniviri JCM 17471 = DSM 24301</name>
    <dbReference type="NCBI Taxonomy" id="1293598"/>
    <lineage>
        <taxon>Bacteria</taxon>
        <taxon>Bacillati</taxon>
        <taxon>Bacillota</taxon>
        <taxon>Bacilli</taxon>
        <taxon>Lactobacillales</taxon>
        <taxon>Lactobacillaceae</taxon>
        <taxon>Lacticaseibacillus</taxon>
    </lineage>
</organism>
<dbReference type="InterPro" id="IPR001867">
    <property type="entry name" value="OmpR/PhoB-type_DNA-bd"/>
</dbReference>
<dbReference type="SMART" id="SM00448">
    <property type="entry name" value="REC"/>
    <property type="match status" value="1"/>
</dbReference>
<dbReference type="GO" id="GO:0006355">
    <property type="term" value="P:regulation of DNA-templated transcription"/>
    <property type="evidence" value="ECO:0007669"/>
    <property type="project" value="InterPro"/>
</dbReference>
<comment type="caution">
    <text evidence="11">The sequence shown here is derived from an EMBL/GenBank/DDBJ whole genome shotgun (WGS) entry which is preliminary data.</text>
</comment>
<evidence type="ECO:0000256" key="3">
    <source>
        <dbReference type="ARBA" id="ARBA00023015"/>
    </source>
</evidence>
<accession>A0A0R2N0P2</accession>
<dbReference type="PATRIC" id="fig|1293598.4.peg.1047"/>
<dbReference type="Gene3D" id="6.10.250.690">
    <property type="match status" value="1"/>
</dbReference>
<reference evidence="11 12" key="1">
    <citation type="journal article" date="2015" name="Genome Announc.">
        <title>Expanding the biotechnology potential of lactobacilli through comparative genomics of 213 strains and associated genera.</title>
        <authorList>
            <person name="Sun Z."/>
            <person name="Harris H.M."/>
            <person name="McCann A."/>
            <person name="Guo C."/>
            <person name="Argimon S."/>
            <person name="Zhang W."/>
            <person name="Yang X."/>
            <person name="Jeffery I.B."/>
            <person name="Cooney J.C."/>
            <person name="Kagawa T.F."/>
            <person name="Liu W."/>
            <person name="Song Y."/>
            <person name="Salvetti E."/>
            <person name="Wrobel A."/>
            <person name="Rasinkangas P."/>
            <person name="Parkhill J."/>
            <person name="Rea M.C."/>
            <person name="O'Sullivan O."/>
            <person name="Ritari J."/>
            <person name="Douillard F.P."/>
            <person name="Paul Ross R."/>
            <person name="Yang R."/>
            <person name="Briner A.E."/>
            <person name="Felis G.E."/>
            <person name="de Vos W.M."/>
            <person name="Barrangou R."/>
            <person name="Klaenhammer T.R."/>
            <person name="Caufield P.W."/>
            <person name="Cui Y."/>
            <person name="Zhang H."/>
            <person name="O'Toole P.W."/>
        </authorList>
    </citation>
    <scope>NUCLEOTIDE SEQUENCE [LARGE SCALE GENOMIC DNA]</scope>
    <source>
        <strain evidence="11 12">DSM 24301</strain>
    </source>
</reference>
<keyword evidence="5" id="KW-0010">Activator</keyword>
<dbReference type="Pfam" id="PF00486">
    <property type="entry name" value="Trans_reg_C"/>
    <property type="match status" value="1"/>
</dbReference>
<keyword evidence="12" id="KW-1185">Reference proteome</keyword>
<dbReference type="STRING" id="1293598.IV56_GL000996"/>
<evidence type="ECO:0000256" key="7">
    <source>
        <dbReference type="PROSITE-ProRule" id="PRU00169"/>
    </source>
</evidence>
<dbReference type="GO" id="GO:0000156">
    <property type="term" value="F:phosphorelay response regulator activity"/>
    <property type="evidence" value="ECO:0007669"/>
    <property type="project" value="TreeGrafter"/>
</dbReference>
<dbReference type="InterPro" id="IPR011006">
    <property type="entry name" value="CheY-like_superfamily"/>
</dbReference>
<gene>
    <name evidence="11" type="ORF">IV56_GL000996</name>
</gene>
<dbReference type="InterPro" id="IPR001789">
    <property type="entry name" value="Sig_transdc_resp-reg_receiver"/>
</dbReference>
<dbReference type="FunFam" id="1.10.10.10:FF:000018">
    <property type="entry name" value="DNA-binding response regulator ResD"/>
    <property type="match status" value="1"/>
</dbReference>
<dbReference type="OrthoDB" id="9790442at2"/>
<keyword evidence="2" id="KW-0902">Two-component regulatory system</keyword>
<dbReference type="SUPFAM" id="SSF46894">
    <property type="entry name" value="C-terminal effector domain of the bipartite response regulators"/>
    <property type="match status" value="1"/>
</dbReference>
<evidence type="ECO:0000259" key="10">
    <source>
        <dbReference type="PROSITE" id="PS51755"/>
    </source>
</evidence>
<keyword evidence="1 7" id="KW-0597">Phosphoprotein</keyword>
<dbReference type="GO" id="GO:0005829">
    <property type="term" value="C:cytosol"/>
    <property type="evidence" value="ECO:0007669"/>
    <property type="project" value="TreeGrafter"/>
</dbReference>
<evidence type="ECO:0000313" key="11">
    <source>
        <dbReference type="EMBL" id="KRO16554.1"/>
    </source>
</evidence>
<evidence type="ECO:0000256" key="1">
    <source>
        <dbReference type="ARBA" id="ARBA00022553"/>
    </source>
</evidence>
<dbReference type="PANTHER" id="PTHR48111">
    <property type="entry name" value="REGULATOR OF RPOS"/>
    <property type="match status" value="1"/>
</dbReference>
<dbReference type="Gene3D" id="3.40.50.2300">
    <property type="match status" value="1"/>
</dbReference>
<feature type="domain" description="OmpR/PhoB-type" evidence="10">
    <location>
        <begin position="134"/>
        <end position="239"/>
    </location>
</feature>
<dbReference type="InterPro" id="IPR039420">
    <property type="entry name" value="WalR-like"/>
</dbReference>
<proteinExistence type="predicted"/>
<evidence type="ECO:0000256" key="2">
    <source>
        <dbReference type="ARBA" id="ARBA00023012"/>
    </source>
</evidence>
<dbReference type="AlphaFoldDB" id="A0A0R2N0P2"/>
<dbReference type="Pfam" id="PF00072">
    <property type="entry name" value="Response_reg"/>
    <property type="match status" value="1"/>
</dbReference>
<protein>
    <submittedName>
        <fullName evidence="11">DNA-binding response regulator, OmpR family (Rec-wHTH domains)</fullName>
    </submittedName>
</protein>
<feature type="DNA-binding region" description="OmpR/PhoB-type" evidence="8">
    <location>
        <begin position="134"/>
        <end position="239"/>
    </location>
</feature>
<evidence type="ECO:0000313" key="12">
    <source>
        <dbReference type="Proteomes" id="UP000050969"/>
    </source>
</evidence>
<dbReference type="SMART" id="SM00862">
    <property type="entry name" value="Trans_reg_C"/>
    <property type="match status" value="1"/>
</dbReference>
<dbReference type="PROSITE" id="PS50110">
    <property type="entry name" value="RESPONSE_REGULATORY"/>
    <property type="match status" value="1"/>
</dbReference>
<keyword evidence="4 8" id="KW-0238">DNA-binding</keyword>
<dbReference type="CDD" id="cd00383">
    <property type="entry name" value="trans_reg_C"/>
    <property type="match status" value="1"/>
</dbReference>
<dbReference type="InterPro" id="IPR036388">
    <property type="entry name" value="WH-like_DNA-bd_sf"/>
</dbReference>
<evidence type="ECO:0000256" key="5">
    <source>
        <dbReference type="ARBA" id="ARBA00023159"/>
    </source>
</evidence>
<evidence type="ECO:0000259" key="9">
    <source>
        <dbReference type="PROSITE" id="PS50110"/>
    </source>
</evidence>
<keyword evidence="6" id="KW-0804">Transcription</keyword>
<evidence type="ECO:0000256" key="4">
    <source>
        <dbReference type="ARBA" id="ARBA00023125"/>
    </source>
</evidence>
<dbReference type="GO" id="GO:0032993">
    <property type="term" value="C:protein-DNA complex"/>
    <property type="evidence" value="ECO:0007669"/>
    <property type="project" value="TreeGrafter"/>
</dbReference>
<dbReference type="EMBL" id="JQCE01000035">
    <property type="protein sequence ID" value="KRO16554.1"/>
    <property type="molecule type" value="Genomic_DNA"/>
</dbReference>
<dbReference type="RefSeq" id="WP_054776893.1">
    <property type="nucleotide sequence ID" value="NZ_BBBX01000005.1"/>
</dbReference>
<dbReference type="Gene3D" id="1.10.10.10">
    <property type="entry name" value="Winged helix-like DNA-binding domain superfamily/Winged helix DNA-binding domain"/>
    <property type="match status" value="1"/>
</dbReference>
<dbReference type="GO" id="GO:0000976">
    <property type="term" value="F:transcription cis-regulatory region binding"/>
    <property type="evidence" value="ECO:0007669"/>
    <property type="project" value="TreeGrafter"/>
</dbReference>
<dbReference type="PANTHER" id="PTHR48111:SF21">
    <property type="entry name" value="DNA-BINDING DUAL MASTER TRANSCRIPTIONAL REGULATOR RPAA"/>
    <property type="match status" value="1"/>
</dbReference>
<feature type="modified residue" description="4-aspartylphosphate" evidence="7">
    <location>
        <position position="53"/>
    </location>
</feature>
<evidence type="ECO:0000256" key="8">
    <source>
        <dbReference type="PROSITE-ProRule" id="PRU01091"/>
    </source>
</evidence>
<dbReference type="SUPFAM" id="SSF52172">
    <property type="entry name" value="CheY-like"/>
    <property type="match status" value="1"/>
</dbReference>
<sequence length="244" mass="27419">MKILMIEDNQSVAEMMGMFFQKESWDVVNAYDGEEGLNAFKADPDGFDIITLDLNLPTMDGMQVAKEIRAISETVPLIMLTARDSESDQVLGLELGADDYVTKPFSPMTLVARIKALHRRAEVTETVPAGAVPETTTEDDDFDVVTPHFQLSSKTREAILAGKPIEGLTPKEFDLLRTLAKSPKQVFSREQLLQLVWDYEYYGDERTVDAHIKKLRQKIEKVGPQVIQTVWGVGYKFDDSELDG</sequence>
<evidence type="ECO:0000256" key="6">
    <source>
        <dbReference type="ARBA" id="ARBA00023163"/>
    </source>
</evidence>
<dbReference type="PROSITE" id="PS51755">
    <property type="entry name" value="OMPR_PHOB"/>
    <property type="match status" value="1"/>
</dbReference>
<name>A0A0R2N0P2_9LACO</name>
<feature type="domain" description="Response regulatory" evidence="9">
    <location>
        <begin position="2"/>
        <end position="118"/>
    </location>
</feature>